<reference evidence="2 3" key="1">
    <citation type="submission" date="2024-01" db="EMBL/GenBank/DDBJ databases">
        <title>Genome assemblies of Stephania.</title>
        <authorList>
            <person name="Yang L."/>
        </authorList>
    </citation>
    <scope>NUCLEOTIDE SEQUENCE [LARGE SCALE GENOMIC DNA]</scope>
    <source>
        <strain evidence="2">YNDBR</strain>
        <tissue evidence="2">Leaf</tissue>
    </source>
</reference>
<organism evidence="2 3">
    <name type="scientific">Stephania yunnanensis</name>
    <dbReference type="NCBI Taxonomy" id="152371"/>
    <lineage>
        <taxon>Eukaryota</taxon>
        <taxon>Viridiplantae</taxon>
        <taxon>Streptophyta</taxon>
        <taxon>Embryophyta</taxon>
        <taxon>Tracheophyta</taxon>
        <taxon>Spermatophyta</taxon>
        <taxon>Magnoliopsida</taxon>
        <taxon>Ranunculales</taxon>
        <taxon>Menispermaceae</taxon>
        <taxon>Menispermoideae</taxon>
        <taxon>Cissampelideae</taxon>
        <taxon>Stephania</taxon>
    </lineage>
</organism>
<feature type="compositionally biased region" description="Polar residues" evidence="1">
    <location>
        <begin position="46"/>
        <end position="60"/>
    </location>
</feature>
<dbReference type="AlphaFoldDB" id="A0AAP0EJU2"/>
<gene>
    <name evidence="2" type="ORF">Syun_027948</name>
</gene>
<proteinExistence type="predicted"/>
<evidence type="ECO:0000313" key="2">
    <source>
        <dbReference type="EMBL" id="KAK9093037.1"/>
    </source>
</evidence>
<keyword evidence="3" id="KW-1185">Reference proteome</keyword>
<evidence type="ECO:0000313" key="3">
    <source>
        <dbReference type="Proteomes" id="UP001420932"/>
    </source>
</evidence>
<dbReference type="EMBL" id="JBBNAF010000012">
    <property type="protein sequence ID" value="KAK9093037.1"/>
    <property type="molecule type" value="Genomic_DNA"/>
</dbReference>
<dbReference type="Proteomes" id="UP001420932">
    <property type="component" value="Unassembled WGS sequence"/>
</dbReference>
<protein>
    <submittedName>
        <fullName evidence="2">Uncharacterized protein</fullName>
    </submittedName>
</protein>
<name>A0AAP0EJU2_9MAGN</name>
<comment type="caution">
    <text evidence="2">The sequence shown here is derived from an EMBL/GenBank/DDBJ whole genome shotgun (WGS) entry which is preliminary data.</text>
</comment>
<accession>A0AAP0EJU2</accession>
<sequence>MNIQFRRDWDNGRIYVTRNNEIRRDEDFDSGERQRKRARNDDYSPVRNQSSGRNGYSNER</sequence>
<feature type="compositionally biased region" description="Basic and acidic residues" evidence="1">
    <location>
        <begin position="20"/>
        <end position="44"/>
    </location>
</feature>
<feature type="region of interest" description="Disordered" evidence="1">
    <location>
        <begin position="20"/>
        <end position="60"/>
    </location>
</feature>
<evidence type="ECO:0000256" key="1">
    <source>
        <dbReference type="SAM" id="MobiDB-lite"/>
    </source>
</evidence>